<dbReference type="InterPro" id="IPR024370">
    <property type="entry name" value="PBP_domain"/>
</dbReference>
<dbReference type="AlphaFoldDB" id="A0A7Y0L2Z8"/>
<evidence type="ECO:0000256" key="9">
    <source>
        <dbReference type="SAM" id="SignalP"/>
    </source>
</evidence>
<comment type="subcellular location">
    <subcellularLocation>
        <location evidence="2">Cell membrane</location>
        <topology evidence="2">Lipid-anchor</topology>
    </subcellularLocation>
</comment>
<dbReference type="SUPFAM" id="SSF53850">
    <property type="entry name" value="Periplasmic binding protein-like II"/>
    <property type="match status" value="1"/>
</dbReference>
<comment type="similarity">
    <text evidence="3">Belongs to the PstS family.</text>
</comment>
<feature type="chain" id="PRO_5030626435" evidence="9">
    <location>
        <begin position="21"/>
        <end position="251"/>
    </location>
</feature>
<comment type="caution">
    <text evidence="11">The sequence shown here is derived from an EMBL/GenBank/DDBJ whole genome shotgun (WGS) entry which is preliminary data.</text>
</comment>
<keyword evidence="7" id="KW-0564">Palmitate</keyword>
<dbReference type="EMBL" id="JABBVZ010000017">
    <property type="protein sequence ID" value="NMP22138.1"/>
    <property type="molecule type" value="Genomic_DNA"/>
</dbReference>
<keyword evidence="5" id="KW-0592">Phosphate transport</keyword>
<dbReference type="PANTHER" id="PTHR30570:SF1">
    <property type="entry name" value="PHOSPHATE-BINDING PROTEIN PSTS"/>
    <property type="match status" value="1"/>
</dbReference>
<evidence type="ECO:0000259" key="10">
    <source>
        <dbReference type="Pfam" id="PF12849"/>
    </source>
</evidence>
<protein>
    <submittedName>
        <fullName evidence="11">Phosphate ABC transporter substrate-binding protein</fullName>
    </submittedName>
</protein>
<dbReference type="RefSeq" id="WP_169098174.1">
    <property type="nucleotide sequence ID" value="NZ_JABBVZ010000017.1"/>
</dbReference>
<sequence>MSWVLTVCLALIAMASGALSSGRHLSVAGATSVLAYLRQAVPEWEKTHPGYTVSLSGGGSVAGLVEVSQGRVDLGVSDIPPRAEWTQGRQLVAVPLGKLPILFIAHPGVNPTALSRETLAALLAGRRRTWPGLGTKVLVMTRPLSSGALNVVESQILKGQRMSPEAIVQLSNGAMLAAVRETPGALGYVESDHAPRGVTVLAVGGCAFSAQNPSAWPYYTRPTLYYRPDAPPVVRDLAAFLARPGTGQGAA</sequence>
<feature type="signal peptide" evidence="9">
    <location>
        <begin position="1"/>
        <end position="20"/>
    </location>
</feature>
<dbReference type="GO" id="GO:0005886">
    <property type="term" value="C:plasma membrane"/>
    <property type="evidence" value="ECO:0007669"/>
    <property type="project" value="UniProtKB-SubCell"/>
</dbReference>
<comment type="function">
    <text evidence="1">Part of the ABC transporter complex PstSACB involved in phosphate import.</text>
</comment>
<evidence type="ECO:0000256" key="5">
    <source>
        <dbReference type="ARBA" id="ARBA00022592"/>
    </source>
</evidence>
<evidence type="ECO:0000256" key="6">
    <source>
        <dbReference type="ARBA" id="ARBA00022729"/>
    </source>
</evidence>
<keyword evidence="8" id="KW-0449">Lipoprotein</keyword>
<dbReference type="Gene3D" id="3.40.190.10">
    <property type="entry name" value="Periplasmic binding protein-like II"/>
    <property type="match status" value="2"/>
</dbReference>
<evidence type="ECO:0000256" key="8">
    <source>
        <dbReference type="ARBA" id="ARBA00023288"/>
    </source>
</evidence>
<comment type="subunit">
    <text evidence="4">The complex is composed of two ATP-binding proteins (PstB), two transmembrane proteins (PstC and PstA) and a solute-binding protein (PstS).</text>
</comment>
<dbReference type="Pfam" id="PF12849">
    <property type="entry name" value="PBP_like_2"/>
    <property type="match status" value="1"/>
</dbReference>
<name>A0A7Y0L2Z8_9FIRM</name>
<dbReference type="PANTHER" id="PTHR30570">
    <property type="entry name" value="PERIPLASMIC PHOSPHATE BINDING COMPONENT OF PHOSPHATE ABC TRANSPORTER"/>
    <property type="match status" value="1"/>
</dbReference>
<evidence type="ECO:0000256" key="7">
    <source>
        <dbReference type="ARBA" id="ARBA00023139"/>
    </source>
</evidence>
<evidence type="ECO:0000256" key="3">
    <source>
        <dbReference type="ARBA" id="ARBA00008725"/>
    </source>
</evidence>
<gene>
    <name evidence="11" type="ORF">HIJ39_07210</name>
</gene>
<dbReference type="Proteomes" id="UP000533476">
    <property type="component" value="Unassembled WGS sequence"/>
</dbReference>
<keyword evidence="5" id="KW-0813">Transport</keyword>
<accession>A0A7Y0L2Z8</accession>
<evidence type="ECO:0000256" key="4">
    <source>
        <dbReference type="ARBA" id="ARBA00011529"/>
    </source>
</evidence>
<proteinExistence type="inferred from homology"/>
<evidence type="ECO:0000256" key="2">
    <source>
        <dbReference type="ARBA" id="ARBA00004193"/>
    </source>
</evidence>
<reference evidence="11 12" key="1">
    <citation type="submission" date="2020-04" db="EMBL/GenBank/DDBJ databases">
        <authorList>
            <person name="Zhang R."/>
            <person name="Schippers A."/>
        </authorList>
    </citation>
    <scope>NUCLEOTIDE SEQUENCE [LARGE SCALE GENOMIC DNA]</scope>
    <source>
        <strain evidence="11 12">DSM 109850</strain>
    </source>
</reference>
<evidence type="ECO:0000256" key="1">
    <source>
        <dbReference type="ARBA" id="ARBA00002841"/>
    </source>
</evidence>
<keyword evidence="12" id="KW-1185">Reference proteome</keyword>
<evidence type="ECO:0000313" key="12">
    <source>
        <dbReference type="Proteomes" id="UP000533476"/>
    </source>
</evidence>
<dbReference type="InterPro" id="IPR050811">
    <property type="entry name" value="Phosphate_ABC_transporter"/>
</dbReference>
<keyword evidence="6 9" id="KW-0732">Signal</keyword>
<evidence type="ECO:0000313" key="11">
    <source>
        <dbReference type="EMBL" id="NMP22138.1"/>
    </source>
</evidence>
<dbReference type="GO" id="GO:0006817">
    <property type="term" value="P:phosphate ion transport"/>
    <property type="evidence" value="ECO:0007669"/>
    <property type="project" value="UniProtKB-KW"/>
</dbReference>
<feature type="domain" description="PBP" evidence="10">
    <location>
        <begin position="24"/>
        <end position="203"/>
    </location>
</feature>
<organism evidence="11 12">
    <name type="scientific">Sulfobacillus harzensis</name>
    <dbReference type="NCBI Taxonomy" id="2729629"/>
    <lineage>
        <taxon>Bacteria</taxon>
        <taxon>Bacillati</taxon>
        <taxon>Bacillota</taxon>
        <taxon>Clostridia</taxon>
        <taxon>Eubacteriales</taxon>
        <taxon>Clostridiales Family XVII. Incertae Sedis</taxon>
        <taxon>Sulfobacillus</taxon>
    </lineage>
</organism>